<evidence type="ECO:0000256" key="4">
    <source>
        <dbReference type="ARBA" id="ARBA00022827"/>
    </source>
</evidence>
<dbReference type="SUPFAM" id="SSF56645">
    <property type="entry name" value="Acyl-CoA dehydrogenase NM domain-like"/>
    <property type="match status" value="1"/>
</dbReference>
<dbReference type="RefSeq" id="WP_354199642.1">
    <property type="nucleotide sequence ID" value="NZ_JBEPML010000028.1"/>
</dbReference>
<comment type="similarity">
    <text evidence="2 5">Belongs to the acyl-CoA dehydrogenase family.</text>
</comment>
<protein>
    <submittedName>
        <fullName evidence="9">Acyl-CoA dehydrogenase</fullName>
        <ecNumber evidence="9">1.3.8.7</ecNumber>
    </submittedName>
</protein>
<dbReference type="InterPro" id="IPR046373">
    <property type="entry name" value="Acyl-CoA_Oxase/DH_mid-dom_sf"/>
</dbReference>
<evidence type="ECO:0000256" key="1">
    <source>
        <dbReference type="ARBA" id="ARBA00001974"/>
    </source>
</evidence>
<feature type="domain" description="Acyl-CoA dehydrogenase/oxidase N-terminal" evidence="8">
    <location>
        <begin position="18"/>
        <end position="138"/>
    </location>
</feature>
<dbReference type="Pfam" id="PF00441">
    <property type="entry name" value="Acyl-CoA_dh_1"/>
    <property type="match status" value="1"/>
</dbReference>
<evidence type="ECO:0000259" key="7">
    <source>
        <dbReference type="Pfam" id="PF02770"/>
    </source>
</evidence>
<comment type="caution">
    <text evidence="9">The sequence shown here is derived from an EMBL/GenBank/DDBJ whole genome shotgun (WGS) entry which is preliminary data.</text>
</comment>
<dbReference type="CDD" id="cd00567">
    <property type="entry name" value="ACAD"/>
    <property type="match status" value="1"/>
</dbReference>
<sequence length="404" mass="45074">MSYAARVKDGSYGLPAEIVEFRDVARRIVAEQLLPLEREYLAHKGAGYGLQPMTNLRRVFKPEVVDRLVGTSRSTGLWHLMVPPEFGGSQLSTLAKMAIVEEFMYTAVPFPFVNVPNILYECRGAQVERYLKPVIEGEKIHCFAQTEPDAGSDPGGMMKTSAVLTDDGWELNGTKMWISGADEADFLLVQAVTDPQLRQRGGITMFLVDRDNPGLRIETPGISTWLGATPSTYVVHFDGCRVKNDAVLGEVGKGFNLGQKWLTIHDRLMRGPYSLGKMQRALDMSVEWSKQRVTFGRPISDRQAIQWKLVDMFVDISSLRALIYQTAARADAGEDVRSEAALVKMCAADWGTRCLDHAIQIHGAMGESLELPLTLFFRYIRHFQIGGGTSEIQRMLIARSILQD</sequence>
<dbReference type="Gene3D" id="1.10.540.10">
    <property type="entry name" value="Acyl-CoA dehydrogenase/oxidase, N-terminal domain"/>
    <property type="match status" value="1"/>
</dbReference>
<keyword evidence="5 9" id="KW-0560">Oxidoreductase</keyword>
<dbReference type="PANTHER" id="PTHR43884:SF40">
    <property type="entry name" value="ACYL-COA DEHYDROGENASE"/>
    <property type="match status" value="1"/>
</dbReference>
<evidence type="ECO:0000259" key="6">
    <source>
        <dbReference type="Pfam" id="PF00441"/>
    </source>
</evidence>
<accession>A0ABV2N7F6</accession>
<dbReference type="EC" id="1.3.8.7" evidence="9"/>
<evidence type="ECO:0000256" key="3">
    <source>
        <dbReference type="ARBA" id="ARBA00022630"/>
    </source>
</evidence>
<feature type="domain" description="Acyl-CoA oxidase/dehydrogenase middle" evidence="7">
    <location>
        <begin position="142"/>
        <end position="220"/>
    </location>
</feature>
<comment type="cofactor">
    <cofactor evidence="1 5">
        <name>FAD</name>
        <dbReference type="ChEBI" id="CHEBI:57692"/>
    </cofactor>
</comment>
<dbReference type="Pfam" id="PF02771">
    <property type="entry name" value="Acyl-CoA_dh_N"/>
    <property type="match status" value="1"/>
</dbReference>
<dbReference type="InterPro" id="IPR006091">
    <property type="entry name" value="Acyl-CoA_Oxase/DH_mid-dom"/>
</dbReference>
<dbReference type="InterPro" id="IPR036250">
    <property type="entry name" value="AcylCo_DH-like_C"/>
</dbReference>
<dbReference type="InterPro" id="IPR009075">
    <property type="entry name" value="AcylCo_DH/oxidase_C"/>
</dbReference>
<name>A0ABV2N7F6_9HYPH</name>
<dbReference type="PIRSF" id="PIRSF016578">
    <property type="entry name" value="HsaA"/>
    <property type="match status" value="1"/>
</dbReference>
<evidence type="ECO:0000313" key="10">
    <source>
        <dbReference type="Proteomes" id="UP001549076"/>
    </source>
</evidence>
<evidence type="ECO:0000256" key="5">
    <source>
        <dbReference type="RuleBase" id="RU362125"/>
    </source>
</evidence>
<dbReference type="InterPro" id="IPR037069">
    <property type="entry name" value="AcylCoA_DH/ox_N_sf"/>
</dbReference>
<keyword evidence="3 5" id="KW-0285">Flavoprotein</keyword>
<dbReference type="Gene3D" id="1.20.140.10">
    <property type="entry name" value="Butyryl-CoA Dehydrogenase, subunit A, domain 3"/>
    <property type="match status" value="1"/>
</dbReference>
<dbReference type="Proteomes" id="UP001549076">
    <property type="component" value="Unassembled WGS sequence"/>
</dbReference>
<evidence type="ECO:0000313" key="9">
    <source>
        <dbReference type="EMBL" id="MET3794731.1"/>
    </source>
</evidence>
<dbReference type="Gene3D" id="2.40.110.10">
    <property type="entry name" value="Butyryl-CoA Dehydrogenase, subunit A, domain 2"/>
    <property type="match status" value="1"/>
</dbReference>
<feature type="domain" description="Acyl-CoA dehydrogenase/oxidase C-terminal" evidence="6">
    <location>
        <begin position="252"/>
        <end position="402"/>
    </location>
</feature>
<dbReference type="SUPFAM" id="SSF47203">
    <property type="entry name" value="Acyl-CoA dehydrogenase C-terminal domain-like"/>
    <property type="match status" value="1"/>
</dbReference>
<evidence type="ECO:0000256" key="2">
    <source>
        <dbReference type="ARBA" id="ARBA00009347"/>
    </source>
</evidence>
<evidence type="ECO:0000259" key="8">
    <source>
        <dbReference type="Pfam" id="PF02771"/>
    </source>
</evidence>
<dbReference type="Pfam" id="PF02770">
    <property type="entry name" value="Acyl-CoA_dh_M"/>
    <property type="match status" value="1"/>
</dbReference>
<dbReference type="PANTHER" id="PTHR43884">
    <property type="entry name" value="ACYL-COA DEHYDROGENASE"/>
    <property type="match status" value="1"/>
</dbReference>
<dbReference type="InterPro" id="IPR009100">
    <property type="entry name" value="AcylCoA_DH/oxidase_NM_dom_sf"/>
</dbReference>
<organism evidence="9 10">
    <name type="scientific">Aquamicrobium terrae</name>
    <dbReference type="NCBI Taxonomy" id="1324945"/>
    <lineage>
        <taxon>Bacteria</taxon>
        <taxon>Pseudomonadati</taxon>
        <taxon>Pseudomonadota</taxon>
        <taxon>Alphaproteobacteria</taxon>
        <taxon>Hyphomicrobiales</taxon>
        <taxon>Phyllobacteriaceae</taxon>
        <taxon>Aquamicrobium</taxon>
    </lineage>
</organism>
<proteinExistence type="inferred from homology"/>
<dbReference type="EMBL" id="JBEPML010000028">
    <property type="protein sequence ID" value="MET3794731.1"/>
    <property type="molecule type" value="Genomic_DNA"/>
</dbReference>
<keyword evidence="10" id="KW-1185">Reference proteome</keyword>
<gene>
    <name evidence="9" type="ORF">ABID37_004971</name>
</gene>
<reference evidence="9 10" key="1">
    <citation type="submission" date="2024-06" db="EMBL/GenBank/DDBJ databases">
        <title>Genomic Encyclopedia of Type Strains, Phase IV (KMG-IV): sequencing the most valuable type-strain genomes for metagenomic binning, comparative biology and taxonomic classification.</title>
        <authorList>
            <person name="Goeker M."/>
        </authorList>
    </citation>
    <scope>NUCLEOTIDE SEQUENCE [LARGE SCALE GENOMIC DNA]</scope>
    <source>
        <strain evidence="9 10">DSM 27865</strain>
    </source>
</reference>
<dbReference type="InterPro" id="IPR013786">
    <property type="entry name" value="AcylCoA_DH/ox_N"/>
</dbReference>
<keyword evidence="4 5" id="KW-0274">FAD</keyword>
<dbReference type="GO" id="GO:0070991">
    <property type="term" value="F:medium-chain fatty acyl-CoA dehydrogenase activity"/>
    <property type="evidence" value="ECO:0007669"/>
    <property type="project" value="UniProtKB-EC"/>
</dbReference>